<dbReference type="InterPro" id="IPR029071">
    <property type="entry name" value="Ubiquitin-like_domsf"/>
</dbReference>
<dbReference type="InterPro" id="IPR022617">
    <property type="entry name" value="Rad60/SUMO-like_dom"/>
</dbReference>
<sequence length="319" mass="36515">MADFVEDLDSLFDYRRVQPITIPDDGDDDNDCHVKTPVPSPKKRKISKHNVEIVGGDREVSQVTNDDEDWLLPPPKDSSESLKQIDEDSTIKELRKKIAEQFMTTQDQLAYRILLALEIRSGVAISGAELGRAHFNRLVNTHISCTHVHDKNTVNATLILRFISQCYLVAMLRFLSSESILHLGLLKFAFTRHVQLAFMALLRKQELKAFTSKECLFQPKRESDSVQVALESGAEEPSKPHHERAKIVISIQDKDEVKQFRVYKDEKFERLFKRYADKAKLRIESLVFMFDGDKINLTATPDSLGMDDEDIIEVLAKKN</sequence>
<dbReference type="AlphaFoldDB" id="A0A5N5L5X4"/>
<evidence type="ECO:0000259" key="2">
    <source>
        <dbReference type="Pfam" id="PF11976"/>
    </source>
</evidence>
<feature type="domain" description="Rad60/SUMO-like" evidence="2">
    <location>
        <begin position="246"/>
        <end position="315"/>
    </location>
</feature>
<dbReference type="EMBL" id="VDCV01000010">
    <property type="protein sequence ID" value="KAB5538153.1"/>
    <property type="molecule type" value="Genomic_DNA"/>
</dbReference>
<organism evidence="3 4">
    <name type="scientific">Salix brachista</name>
    <dbReference type="NCBI Taxonomy" id="2182728"/>
    <lineage>
        <taxon>Eukaryota</taxon>
        <taxon>Viridiplantae</taxon>
        <taxon>Streptophyta</taxon>
        <taxon>Embryophyta</taxon>
        <taxon>Tracheophyta</taxon>
        <taxon>Spermatophyta</taxon>
        <taxon>Magnoliopsida</taxon>
        <taxon>eudicotyledons</taxon>
        <taxon>Gunneridae</taxon>
        <taxon>Pentapetalae</taxon>
        <taxon>rosids</taxon>
        <taxon>fabids</taxon>
        <taxon>Malpighiales</taxon>
        <taxon>Salicaceae</taxon>
        <taxon>Saliceae</taxon>
        <taxon>Salix</taxon>
    </lineage>
</organism>
<dbReference type="Proteomes" id="UP000326939">
    <property type="component" value="Chromosome 10"/>
</dbReference>
<gene>
    <name evidence="3" type="ORF">DKX38_015686</name>
</gene>
<dbReference type="SUPFAM" id="SSF54236">
    <property type="entry name" value="Ubiquitin-like"/>
    <property type="match status" value="1"/>
</dbReference>
<dbReference type="Gene3D" id="3.10.20.90">
    <property type="entry name" value="Phosphatidylinositol 3-kinase Catalytic Subunit, Chain A, domain 1"/>
    <property type="match status" value="1"/>
</dbReference>
<protein>
    <recommendedName>
        <fullName evidence="2">Rad60/SUMO-like domain-containing protein</fullName>
    </recommendedName>
</protein>
<dbReference type="CDD" id="cd01763">
    <property type="entry name" value="Ubl_SUMO_like"/>
    <property type="match status" value="1"/>
</dbReference>
<comment type="caution">
    <text evidence="3">The sequence shown here is derived from an EMBL/GenBank/DDBJ whole genome shotgun (WGS) entry which is preliminary data.</text>
</comment>
<feature type="region of interest" description="Disordered" evidence="1">
    <location>
        <begin position="20"/>
        <end position="46"/>
    </location>
</feature>
<dbReference type="Pfam" id="PF11976">
    <property type="entry name" value="Rad60-SLD"/>
    <property type="match status" value="1"/>
</dbReference>
<evidence type="ECO:0000256" key="1">
    <source>
        <dbReference type="SAM" id="MobiDB-lite"/>
    </source>
</evidence>
<name>A0A5N5L5X4_9ROSI</name>
<dbReference type="PANTHER" id="PTHR47813:SF2">
    <property type="entry name" value="UBIQUITIN-LIKE SUPERFAMILY PROTEIN"/>
    <property type="match status" value="1"/>
</dbReference>
<accession>A0A5N5L5X4</accession>
<evidence type="ECO:0000313" key="3">
    <source>
        <dbReference type="EMBL" id="KAB5538153.1"/>
    </source>
</evidence>
<evidence type="ECO:0000313" key="4">
    <source>
        <dbReference type="Proteomes" id="UP000326939"/>
    </source>
</evidence>
<proteinExistence type="predicted"/>
<dbReference type="PANTHER" id="PTHR47813">
    <property type="entry name" value="UBIQUITIN-LIKE SUPERFAMILY PROTEIN"/>
    <property type="match status" value="1"/>
</dbReference>
<reference evidence="4" key="1">
    <citation type="journal article" date="2019" name="Gigascience">
        <title>De novo genome assembly of the endangered Acer yangbiense, a plant species with extremely small populations endemic to Yunnan Province, China.</title>
        <authorList>
            <person name="Yang J."/>
            <person name="Wariss H.M."/>
            <person name="Tao L."/>
            <person name="Zhang R."/>
            <person name="Yun Q."/>
            <person name="Hollingsworth P."/>
            <person name="Dao Z."/>
            <person name="Luo G."/>
            <person name="Guo H."/>
            <person name="Ma Y."/>
            <person name="Sun W."/>
        </authorList>
    </citation>
    <scope>NUCLEOTIDE SEQUENCE [LARGE SCALE GENOMIC DNA]</scope>
    <source>
        <strain evidence="4">cv. br00</strain>
    </source>
</reference>
<keyword evidence="4" id="KW-1185">Reference proteome</keyword>